<gene>
    <name evidence="2" type="ORF">PPN31114_01297</name>
</gene>
<reference evidence="2 3" key="1">
    <citation type="submission" date="2019-08" db="EMBL/GenBank/DDBJ databases">
        <authorList>
            <person name="Peeters C."/>
        </authorList>
    </citation>
    <scope>NUCLEOTIDE SEQUENCE [LARGE SCALE GENOMIC DNA]</scope>
    <source>
        <strain evidence="2 3">LMG 31114</strain>
    </source>
</reference>
<dbReference type="RefSeq" id="WP_150678598.1">
    <property type="nucleotide sequence ID" value="NZ_CABPSK010000001.1"/>
</dbReference>
<feature type="transmembrane region" description="Helical" evidence="1">
    <location>
        <begin position="27"/>
        <end position="50"/>
    </location>
</feature>
<keyword evidence="3" id="KW-1185">Reference proteome</keyword>
<organism evidence="2 3">
    <name type="scientific">Pandoraea pneumonica</name>
    <dbReference type="NCBI Taxonomy" id="2508299"/>
    <lineage>
        <taxon>Bacteria</taxon>
        <taxon>Pseudomonadati</taxon>
        <taxon>Pseudomonadota</taxon>
        <taxon>Betaproteobacteria</taxon>
        <taxon>Burkholderiales</taxon>
        <taxon>Burkholderiaceae</taxon>
        <taxon>Pandoraea</taxon>
    </lineage>
</organism>
<dbReference type="AlphaFoldDB" id="A0A5E4T7P2"/>
<keyword evidence="1" id="KW-0812">Transmembrane</keyword>
<keyword evidence="1" id="KW-1133">Transmembrane helix</keyword>
<keyword evidence="1" id="KW-0472">Membrane</keyword>
<proteinExistence type="predicted"/>
<dbReference type="EMBL" id="CABPSK010000001">
    <property type="protein sequence ID" value="VVD84110.1"/>
    <property type="molecule type" value="Genomic_DNA"/>
</dbReference>
<evidence type="ECO:0000256" key="1">
    <source>
        <dbReference type="SAM" id="Phobius"/>
    </source>
</evidence>
<feature type="transmembrane region" description="Helical" evidence="1">
    <location>
        <begin position="355"/>
        <end position="376"/>
    </location>
</feature>
<accession>A0A5E4T7P2</accession>
<name>A0A5E4T7P2_9BURK</name>
<dbReference type="OrthoDB" id="8888345at2"/>
<evidence type="ECO:0000313" key="3">
    <source>
        <dbReference type="Proteomes" id="UP000366945"/>
    </source>
</evidence>
<evidence type="ECO:0008006" key="4">
    <source>
        <dbReference type="Google" id="ProtNLM"/>
    </source>
</evidence>
<dbReference type="Proteomes" id="UP000366945">
    <property type="component" value="Unassembled WGS sequence"/>
</dbReference>
<dbReference type="GeneID" id="300403352"/>
<sequence>MVNLAGYASNPEGNIGIILYERIKRYWALWLALAIAIPMALYFLMSSLLYRFESQGLLLVKQNLTQYKAESPAFYDDALLRQYLTLNNAIDSPAGKFLTNALSERFLSKQVALVMPYGKNDLAFLNLKDNENLTSVGLDLTIPSRLSGTEAAARLRLLAGFLTDTMLRQTLTNDVRRANMQALEDKQTLDNLLIQNGVKQADLTERLARTKDIAARYPDAAKLEQHQLLSTNGAESARFLSPMSQMIGIESEIASTRADAERLKRRIAQNDIALRFYDAFNETAKPTLTGSQLLQAYLNALKAFFGDAEIADDMTREVRNKLMLPVQRINAQNIDAPRFSSGPTTPANPSGPPSIVLMALSVLAGLLFATALTLLVDVARQRKTHTV</sequence>
<protein>
    <recommendedName>
        <fullName evidence="4">Polysaccharide chain length determinant N-terminal domain-containing protein</fullName>
    </recommendedName>
</protein>
<evidence type="ECO:0000313" key="2">
    <source>
        <dbReference type="EMBL" id="VVD84110.1"/>
    </source>
</evidence>